<gene>
    <name evidence="3" type="ORF">BOV88_05465</name>
    <name evidence="2" type="ORF">JV46_22180</name>
</gene>
<organism evidence="2 4">
    <name type="scientific">Solemya velum gill symbiont</name>
    <dbReference type="NCBI Taxonomy" id="2340"/>
    <lineage>
        <taxon>Bacteria</taxon>
        <taxon>Pseudomonadati</taxon>
        <taxon>Pseudomonadota</taxon>
        <taxon>Gammaproteobacteria</taxon>
        <taxon>sulfur-oxidizing symbionts</taxon>
    </lineage>
</organism>
<dbReference type="AlphaFoldDB" id="A0A0B0HA60"/>
<dbReference type="GO" id="GO:0006935">
    <property type="term" value="P:chemotaxis"/>
    <property type="evidence" value="ECO:0007669"/>
    <property type="project" value="InterPro"/>
</dbReference>
<dbReference type="STRING" id="2340.JV46_22180"/>
<feature type="domain" description="CheW-like" evidence="1">
    <location>
        <begin position="6"/>
        <end position="148"/>
    </location>
</feature>
<dbReference type="Pfam" id="PF01584">
    <property type="entry name" value="CheW"/>
    <property type="match status" value="1"/>
</dbReference>
<dbReference type="GeneID" id="86991503"/>
<evidence type="ECO:0000259" key="1">
    <source>
        <dbReference type="PROSITE" id="PS50851"/>
    </source>
</evidence>
<keyword evidence="4" id="KW-1185">Reference proteome</keyword>
<dbReference type="InterPro" id="IPR036061">
    <property type="entry name" value="CheW-like_dom_sf"/>
</dbReference>
<evidence type="ECO:0000313" key="3">
    <source>
        <dbReference type="EMBL" id="OOY35383.1"/>
    </source>
</evidence>
<sequence>MSSKDPVRTLVLPLQGATAVLPQAGIAEIVSFSETEAIERPQGEIEILGLIDWHQFSVPVIALESVVGRPFGEPGAKAKVAICNALDNSQQHPAIGIVLESVPRVLVVEDGRRLPAAQEKSEFALSSRHQGDLVWIPDMEKIGHSVNQQLALD</sequence>
<evidence type="ECO:0000313" key="2">
    <source>
        <dbReference type="EMBL" id="KHF25552.1"/>
    </source>
</evidence>
<evidence type="ECO:0000313" key="4">
    <source>
        <dbReference type="Proteomes" id="UP000030856"/>
    </source>
</evidence>
<reference evidence="2 4" key="1">
    <citation type="journal article" date="2014" name="BMC Genomics">
        <title>The genome of the intracellular bacterium of the coastal bivalve, Solemya velum: a blueprint for thriving in and out of symbiosis.</title>
        <authorList>
            <person name="Dmytrenko O."/>
            <person name="Russell S.L."/>
            <person name="Loo W.T."/>
            <person name="Fontanez K.M."/>
            <person name="Liao L."/>
            <person name="Roeselers G."/>
            <person name="Sharma R."/>
            <person name="Stewart F.J."/>
            <person name="Newton I.L."/>
            <person name="Woyke T."/>
            <person name="Wu D."/>
            <person name="Lang J.M."/>
            <person name="Eisen J.A."/>
            <person name="Cavanaugh C.M."/>
        </authorList>
    </citation>
    <scope>NUCLEOTIDE SEQUENCE [LARGE SCALE GENOMIC DNA]</scope>
    <source>
        <strain evidence="2 4">WH</strain>
    </source>
</reference>
<protein>
    <submittedName>
        <fullName evidence="2">CheW-like domain-containing protein</fullName>
    </submittedName>
</protein>
<dbReference type="RefSeq" id="WP_043115216.1">
    <property type="nucleotide sequence ID" value="NZ_JRAA01000001.1"/>
</dbReference>
<dbReference type="Proteomes" id="UP000030856">
    <property type="component" value="Unassembled WGS sequence"/>
</dbReference>
<name>A0A0B0HA60_SOVGS</name>
<dbReference type="SUPFAM" id="SSF50341">
    <property type="entry name" value="CheW-like"/>
    <property type="match status" value="1"/>
</dbReference>
<evidence type="ECO:0000313" key="5">
    <source>
        <dbReference type="Proteomes" id="UP000190962"/>
    </source>
</evidence>
<dbReference type="InterPro" id="IPR002545">
    <property type="entry name" value="CheW-lke_dom"/>
</dbReference>
<proteinExistence type="predicted"/>
<dbReference type="EMBL" id="JRAA01000001">
    <property type="protein sequence ID" value="KHF25552.1"/>
    <property type="molecule type" value="Genomic_DNA"/>
</dbReference>
<dbReference type="PROSITE" id="PS50851">
    <property type="entry name" value="CHEW"/>
    <property type="match status" value="1"/>
</dbReference>
<comment type="caution">
    <text evidence="2">The sequence shown here is derived from an EMBL/GenBank/DDBJ whole genome shotgun (WGS) entry which is preliminary data.</text>
</comment>
<dbReference type="Proteomes" id="UP000190962">
    <property type="component" value="Unassembled WGS sequence"/>
</dbReference>
<dbReference type="EMBL" id="MPNX01000005">
    <property type="protein sequence ID" value="OOY35383.1"/>
    <property type="molecule type" value="Genomic_DNA"/>
</dbReference>
<accession>A0A0B0HA60</accession>
<reference evidence="3 5" key="2">
    <citation type="submission" date="2016-11" db="EMBL/GenBank/DDBJ databases">
        <title>Mixed transmission modes and dynamic genome evolution in an obligate animal-bacterial symbiosis.</title>
        <authorList>
            <person name="Russell S.L."/>
            <person name="Corbett-Detig R.B."/>
            <person name="Cavanaugh C.M."/>
        </authorList>
    </citation>
    <scope>NUCLEOTIDE SEQUENCE [LARGE SCALE GENOMIC DNA]</scope>
    <source>
        <strain evidence="3">MA-KB16</strain>
    </source>
</reference>
<dbReference type="GO" id="GO:0007165">
    <property type="term" value="P:signal transduction"/>
    <property type="evidence" value="ECO:0007669"/>
    <property type="project" value="InterPro"/>
</dbReference>